<reference evidence="1" key="2">
    <citation type="submission" date="2023-01" db="EMBL/GenBank/DDBJ databases">
        <title>Draft genome sequence of Agaribacter marinus strain NBRC 110023.</title>
        <authorList>
            <person name="Sun Q."/>
            <person name="Mori K."/>
        </authorList>
    </citation>
    <scope>NUCLEOTIDE SEQUENCE</scope>
    <source>
        <strain evidence="1">NBRC 110023</strain>
    </source>
</reference>
<gene>
    <name evidence="1" type="ORF">GCM10007852_39250</name>
</gene>
<reference evidence="1" key="1">
    <citation type="journal article" date="2014" name="Int. J. Syst. Evol. Microbiol.">
        <title>Complete genome sequence of Corynebacterium casei LMG S-19264T (=DSM 44701T), isolated from a smear-ripened cheese.</title>
        <authorList>
            <consortium name="US DOE Joint Genome Institute (JGI-PGF)"/>
            <person name="Walter F."/>
            <person name="Albersmeier A."/>
            <person name="Kalinowski J."/>
            <person name="Ruckert C."/>
        </authorList>
    </citation>
    <scope>NUCLEOTIDE SEQUENCE</scope>
    <source>
        <strain evidence="1">NBRC 110023</strain>
    </source>
</reference>
<keyword evidence="2" id="KW-1185">Reference proteome</keyword>
<name>A0AA37SZ85_9ALTE</name>
<accession>A0AA37SZ85</accession>
<comment type="caution">
    <text evidence="1">The sequence shown here is derived from an EMBL/GenBank/DDBJ whole genome shotgun (WGS) entry which is preliminary data.</text>
</comment>
<sequence>MFVSVFQKYNAANVKKISTTEDNTIMYMKPCLPWDKEYPLCDKYPYQTRHNDTGIRNRNLIMFFPFFFYT</sequence>
<proteinExistence type="predicted"/>
<dbReference type="EMBL" id="BSOT01000019">
    <property type="protein sequence ID" value="GLR73017.1"/>
    <property type="molecule type" value="Genomic_DNA"/>
</dbReference>
<evidence type="ECO:0000313" key="2">
    <source>
        <dbReference type="Proteomes" id="UP001156601"/>
    </source>
</evidence>
<dbReference type="AlphaFoldDB" id="A0AA37SZ85"/>
<evidence type="ECO:0000313" key="1">
    <source>
        <dbReference type="EMBL" id="GLR73017.1"/>
    </source>
</evidence>
<protein>
    <submittedName>
        <fullName evidence="1">Uncharacterized protein</fullName>
    </submittedName>
</protein>
<organism evidence="1 2">
    <name type="scientific">Agaribacter marinus</name>
    <dbReference type="NCBI Taxonomy" id="1431249"/>
    <lineage>
        <taxon>Bacteria</taxon>
        <taxon>Pseudomonadati</taxon>
        <taxon>Pseudomonadota</taxon>
        <taxon>Gammaproteobacteria</taxon>
        <taxon>Alteromonadales</taxon>
        <taxon>Alteromonadaceae</taxon>
        <taxon>Agaribacter</taxon>
    </lineage>
</organism>
<dbReference type="Proteomes" id="UP001156601">
    <property type="component" value="Unassembled WGS sequence"/>
</dbReference>